<name>A0A087G339_ARAAL</name>
<proteinExistence type="predicted"/>
<keyword evidence="2" id="KW-1185">Reference proteome</keyword>
<evidence type="ECO:0000313" key="2">
    <source>
        <dbReference type="Proteomes" id="UP000029120"/>
    </source>
</evidence>
<sequence>DGFLETIGGVETNVTKNVKRTMK</sequence>
<dbReference type="Gramene" id="KFK24291">
    <property type="protein sequence ID" value="KFK24291"/>
    <property type="gene ID" value="AALP_AAs55556U000100"/>
</dbReference>
<accession>A0A087G339</accession>
<dbReference type="EMBL" id="KL970432">
    <property type="protein sequence ID" value="KFK24291.1"/>
    <property type="molecule type" value="Genomic_DNA"/>
</dbReference>
<dbReference type="Proteomes" id="UP000029120">
    <property type="component" value="Unassembled WGS sequence"/>
</dbReference>
<protein>
    <submittedName>
        <fullName evidence="1">Uncharacterized protein</fullName>
    </submittedName>
</protein>
<evidence type="ECO:0000313" key="1">
    <source>
        <dbReference type="EMBL" id="KFK24291.1"/>
    </source>
</evidence>
<reference evidence="2" key="1">
    <citation type="journal article" date="2015" name="Nat. Plants">
        <title>Genome expansion of Arabis alpina linked with retrotransposition and reduced symmetric DNA methylation.</title>
        <authorList>
            <person name="Willing E.M."/>
            <person name="Rawat V."/>
            <person name="Mandakova T."/>
            <person name="Maumus F."/>
            <person name="James G.V."/>
            <person name="Nordstroem K.J."/>
            <person name="Becker C."/>
            <person name="Warthmann N."/>
            <person name="Chica C."/>
            <person name="Szarzynska B."/>
            <person name="Zytnicki M."/>
            <person name="Albani M.C."/>
            <person name="Kiefer C."/>
            <person name="Bergonzi S."/>
            <person name="Castaings L."/>
            <person name="Mateos J.L."/>
            <person name="Berns M.C."/>
            <person name="Bujdoso N."/>
            <person name="Piofczyk T."/>
            <person name="de Lorenzo L."/>
            <person name="Barrero-Sicilia C."/>
            <person name="Mateos I."/>
            <person name="Piednoel M."/>
            <person name="Hagmann J."/>
            <person name="Chen-Min-Tao R."/>
            <person name="Iglesias-Fernandez R."/>
            <person name="Schuster S.C."/>
            <person name="Alonso-Blanco C."/>
            <person name="Roudier F."/>
            <person name="Carbonero P."/>
            <person name="Paz-Ares J."/>
            <person name="Davis S.J."/>
            <person name="Pecinka A."/>
            <person name="Quesneville H."/>
            <person name="Colot V."/>
            <person name="Lysak M.A."/>
            <person name="Weigel D."/>
            <person name="Coupland G."/>
            <person name="Schneeberger K."/>
        </authorList>
    </citation>
    <scope>NUCLEOTIDE SEQUENCE [LARGE SCALE GENOMIC DNA]</scope>
    <source>
        <strain evidence="2">cv. Pajares</strain>
    </source>
</reference>
<gene>
    <name evidence="1" type="ORF">AALP_AAs55556U000100</name>
</gene>
<feature type="non-terminal residue" evidence="1">
    <location>
        <position position="1"/>
    </location>
</feature>
<organism evidence="1 2">
    <name type="scientific">Arabis alpina</name>
    <name type="common">Alpine rock-cress</name>
    <dbReference type="NCBI Taxonomy" id="50452"/>
    <lineage>
        <taxon>Eukaryota</taxon>
        <taxon>Viridiplantae</taxon>
        <taxon>Streptophyta</taxon>
        <taxon>Embryophyta</taxon>
        <taxon>Tracheophyta</taxon>
        <taxon>Spermatophyta</taxon>
        <taxon>Magnoliopsida</taxon>
        <taxon>eudicotyledons</taxon>
        <taxon>Gunneridae</taxon>
        <taxon>Pentapetalae</taxon>
        <taxon>rosids</taxon>
        <taxon>malvids</taxon>
        <taxon>Brassicales</taxon>
        <taxon>Brassicaceae</taxon>
        <taxon>Arabideae</taxon>
        <taxon>Arabis</taxon>
    </lineage>
</organism>
<dbReference type="AlphaFoldDB" id="A0A087G339"/>